<dbReference type="EC" id="3.4.13.22" evidence="9 10"/>
<dbReference type="Proteomes" id="UP000275401">
    <property type="component" value="Unassembled WGS sequence"/>
</dbReference>
<dbReference type="AlphaFoldDB" id="A0A3M8WBS0"/>
<keyword evidence="6 9" id="KW-0224">Dipeptidase</keyword>
<sequence>MAEITLMSDPRVAAVPVSECGEPLTDVRHTPRLLVDGRAADPAGAYAYLRQGLLERLLAAQSALPPGLRLLFIEGYRPPELQRHYFERYSARLRAAHPAWSEAEIRAAASRYVSPPELAPHSAGAAVDLTLADADGRELDMGTPWDATPEESARACYTEAANIPAEARARRDALGAALTSAGLVNYPTEWWHWSYGDRYWALHTGAPAALYGPRDLAESLTETP</sequence>
<dbReference type="GO" id="GO:0008270">
    <property type="term" value="F:zinc ion binding"/>
    <property type="evidence" value="ECO:0007669"/>
    <property type="project" value="UniProtKB-UniRule"/>
</dbReference>
<keyword evidence="2 9" id="KW-0645">Protease</keyword>
<evidence type="ECO:0000256" key="7">
    <source>
        <dbReference type="ARBA" id="ARBA00023049"/>
    </source>
</evidence>
<feature type="binding site" evidence="9">
    <location>
        <position position="128"/>
    </location>
    <ligand>
        <name>Zn(2+)</name>
        <dbReference type="ChEBI" id="CHEBI:29105"/>
        <note>catalytic</note>
    </ligand>
</feature>
<evidence type="ECO:0000256" key="5">
    <source>
        <dbReference type="ARBA" id="ARBA00022833"/>
    </source>
</evidence>
<evidence type="ECO:0000313" key="12">
    <source>
        <dbReference type="Proteomes" id="UP000275401"/>
    </source>
</evidence>
<comment type="similarity">
    <text evidence="9 10">Belongs to the peptidase M15D family.</text>
</comment>
<evidence type="ECO:0000256" key="8">
    <source>
        <dbReference type="ARBA" id="ARBA00023316"/>
    </source>
</evidence>
<dbReference type="InterPro" id="IPR009045">
    <property type="entry name" value="Zn_M74/Hedgehog-like"/>
</dbReference>
<evidence type="ECO:0000313" key="11">
    <source>
        <dbReference type="EMBL" id="RNG26171.1"/>
    </source>
</evidence>
<comment type="cofactor">
    <cofactor evidence="9">
        <name>Zn(2+)</name>
        <dbReference type="ChEBI" id="CHEBI:29105"/>
    </cofactor>
    <text evidence="9">Binds 1 zinc ion per subunit.</text>
</comment>
<dbReference type="InterPro" id="IPR000755">
    <property type="entry name" value="A_A_dipeptidase"/>
</dbReference>
<comment type="catalytic activity">
    <reaction evidence="1 9 10">
        <text>D-alanyl-D-alanine + H2O = 2 D-alanine</text>
        <dbReference type="Rhea" id="RHEA:20661"/>
        <dbReference type="ChEBI" id="CHEBI:15377"/>
        <dbReference type="ChEBI" id="CHEBI:57416"/>
        <dbReference type="ChEBI" id="CHEBI:57822"/>
        <dbReference type="EC" id="3.4.13.22"/>
    </reaction>
</comment>
<dbReference type="GO" id="GO:0071555">
    <property type="term" value="P:cell wall organization"/>
    <property type="evidence" value="ECO:0007669"/>
    <property type="project" value="UniProtKB-KW"/>
</dbReference>
<name>A0A3M8WBS0_9ACTN</name>
<dbReference type="Pfam" id="PF01427">
    <property type="entry name" value="Peptidase_M15"/>
    <property type="match status" value="1"/>
</dbReference>
<comment type="caution">
    <text evidence="11">The sequence shown here is derived from an EMBL/GenBank/DDBJ whole genome shotgun (WGS) entry which is preliminary data.</text>
</comment>
<evidence type="ECO:0000256" key="2">
    <source>
        <dbReference type="ARBA" id="ARBA00022670"/>
    </source>
</evidence>
<evidence type="ECO:0000256" key="3">
    <source>
        <dbReference type="ARBA" id="ARBA00022723"/>
    </source>
</evidence>
<evidence type="ECO:0000256" key="4">
    <source>
        <dbReference type="ARBA" id="ARBA00022801"/>
    </source>
</evidence>
<keyword evidence="3 9" id="KW-0479">Metal-binding</keyword>
<keyword evidence="7 9" id="KW-0482">Metalloprotease</keyword>
<feature type="binding site" evidence="9">
    <location>
        <position position="192"/>
    </location>
    <ligand>
        <name>Zn(2+)</name>
        <dbReference type="ChEBI" id="CHEBI:29105"/>
        <note>catalytic</note>
    </ligand>
</feature>
<evidence type="ECO:0000256" key="10">
    <source>
        <dbReference type="PIRNR" id="PIRNR026671"/>
    </source>
</evidence>
<gene>
    <name evidence="11" type="ORF">EEJ42_15975</name>
</gene>
<keyword evidence="5 9" id="KW-0862">Zinc</keyword>
<evidence type="ECO:0000256" key="6">
    <source>
        <dbReference type="ARBA" id="ARBA00022997"/>
    </source>
</evidence>
<dbReference type="PANTHER" id="PTHR43126:SF2">
    <property type="entry name" value="D-ALANYL-D-ALANINE DIPEPTIDASE"/>
    <property type="match status" value="1"/>
</dbReference>
<dbReference type="HAMAP" id="MF_01924">
    <property type="entry name" value="A_A_dipeptidase"/>
    <property type="match status" value="1"/>
</dbReference>
<keyword evidence="8 10" id="KW-0961">Cell wall biogenesis/degradation</keyword>
<keyword evidence="4 9" id="KW-0378">Hydrolase</keyword>
<dbReference type="GO" id="GO:0008237">
    <property type="term" value="F:metallopeptidase activity"/>
    <property type="evidence" value="ECO:0007669"/>
    <property type="project" value="UniProtKB-KW"/>
</dbReference>
<dbReference type="SUPFAM" id="SSF55166">
    <property type="entry name" value="Hedgehog/DD-peptidase"/>
    <property type="match status" value="1"/>
</dbReference>
<reference evidence="11 12" key="1">
    <citation type="submission" date="2018-11" db="EMBL/GenBank/DDBJ databases">
        <title>The Potential of Streptomyces as Biocontrol Agents against the Tomato grey mould, Botrytis cinerea (Gray mold) Frontiers in Microbiology.</title>
        <authorList>
            <person name="Li D."/>
        </authorList>
    </citation>
    <scope>NUCLEOTIDE SEQUENCE [LARGE SCALE GENOMIC DNA]</scope>
    <source>
        <strain evidence="11 12">NEAU-LD23</strain>
    </source>
</reference>
<dbReference type="GO" id="GO:0006508">
    <property type="term" value="P:proteolysis"/>
    <property type="evidence" value="ECO:0007669"/>
    <property type="project" value="UniProtKB-KW"/>
</dbReference>
<comment type="function">
    <text evidence="9 10">Catalyzes hydrolysis of the D-alanyl-D-alanine dipeptide.</text>
</comment>
<dbReference type="PIRSF" id="PIRSF026671">
    <property type="entry name" value="AA_dipeptidase"/>
    <property type="match status" value="1"/>
</dbReference>
<dbReference type="GO" id="GO:0160237">
    <property type="term" value="F:D-Ala-D-Ala dipeptidase activity"/>
    <property type="evidence" value="ECO:0007669"/>
    <property type="project" value="UniProtKB-EC"/>
</dbReference>
<organism evidence="11 12">
    <name type="scientific">Streptomyces botrytidirepellens</name>
    <dbReference type="NCBI Taxonomy" id="2486417"/>
    <lineage>
        <taxon>Bacteria</taxon>
        <taxon>Bacillati</taxon>
        <taxon>Actinomycetota</taxon>
        <taxon>Actinomycetes</taxon>
        <taxon>Kitasatosporales</taxon>
        <taxon>Streptomycetaceae</taxon>
        <taxon>Streptomyces</taxon>
    </lineage>
</organism>
<dbReference type="RefSeq" id="WP_123100601.1">
    <property type="nucleotide sequence ID" value="NZ_RIBZ01000205.1"/>
</dbReference>
<dbReference type="EMBL" id="RIBZ01000205">
    <property type="protein sequence ID" value="RNG26171.1"/>
    <property type="molecule type" value="Genomic_DNA"/>
</dbReference>
<feature type="site" description="Transition state stabilizer" evidence="9">
    <location>
        <position position="77"/>
    </location>
</feature>
<dbReference type="Gene3D" id="3.30.1380.10">
    <property type="match status" value="1"/>
</dbReference>
<evidence type="ECO:0000256" key="9">
    <source>
        <dbReference type="HAMAP-Rule" id="MF_01924"/>
    </source>
</evidence>
<evidence type="ECO:0000256" key="1">
    <source>
        <dbReference type="ARBA" id="ARBA00001362"/>
    </source>
</evidence>
<feature type="active site" description="Proton donor/acceptor" evidence="9">
    <location>
        <position position="189"/>
    </location>
</feature>
<feature type="binding site" evidence="9">
    <location>
        <position position="121"/>
    </location>
    <ligand>
        <name>Zn(2+)</name>
        <dbReference type="ChEBI" id="CHEBI:29105"/>
        <note>catalytic</note>
    </ligand>
</feature>
<dbReference type="CDD" id="cd14843">
    <property type="entry name" value="D-Ala-D-Ala_dipeptidase_like"/>
    <property type="match status" value="1"/>
</dbReference>
<keyword evidence="12" id="KW-1185">Reference proteome</keyword>
<dbReference type="PANTHER" id="PTHR43126">
    <property type="entry name" value="D-ALANYL-D-ALANINE DIPEPTIDASE"/>
    <property type="match status" value="1"/>
</dbReference>
<proteinExistence type="inferred from homology"/>
<protein>
    <recommendedName>
        <fullName evidence="9 10">D-alanyl-D-alanine dipeptidase</fullName>
        <shortName evidence="9 10">D-Ala-D-Ala dipeptidase</shortName>
        <ecNumber evidence="9 10">3.4.13.22</ecNumber>
    </recommendedName>
</protein>
<accession>A0A3M8WBS0</accession>